<dbReference type="Gene3D" id="2.40.50.140">
    <property type="entry name" value="Nucleic acid-binding proteins"/>
    <property type="match status" value="1"/>
</dbReference>
<dbReference type="InterPro" id="IPR012340">
    <property type="entry name" value="NA-bd_OB-fold"/>
</dbReference>
<dbReference type="InterPro" id="IPR002547">
    <property type="entry name" value="tRNA-bd_dom"/>
</dbReference>
<gene>
    <name evidence="6" type="ORF">WICPIJ_003715</name>
</gene>
<proteinExistence type="predicted"/>
<evidence type="ECO:0000256" key="3">
    <source>
        <dbReference type="ARBA" id="ARBA00022884"/>
    </source>
</evidence>
<dbReference type="InterPro" id="IPR051270">
    <property type="entry name" value="Tyrosine-tRNA_ligase_regulator"/>
</dbReference>
<keyword evidence="3 4" id="KW-0694">RNA-binding</keyword>
<evidence type="ECO:0000313" key="6">
    <source>
        <dbReference type="EMBL" id="KAH3685318.1"/>
    </source>
</evidence>
<evidence type="ECO:0000256" key="2">
    <source>
        <dbReference type="ARBA" id="ARBA00022555"/>
    </source>
</evidence>
<dbReference type="AlphaFoldDB" id="A0A9P8Q739"/>
<dbReference type="PROSITE" id="PS50886">
    <property type="entry name" value="TRBD"/>
    <property type="match status" value="1"/>
</dbReference>
<protein>
    <recommendedName>
        <fullName evidence="5">tRNA-binding domain-containing protein</fullName>
    </recommendedName>
</protein>
<dbReference type="GO" id="GO:0004831">
    <property type="term" value="F:tyrosine-tRNA ligase activity"/>
    <property type="evidence" value="ECO:0007669"/>
    <property type="project" value="TreeGrafter"/>
</dbReference>
<evidence type="ECO:0000313" key="7">
    <source>
        <dbReference type="Proteomes" id="UP000774326"/>
    </source>
</evidence>
<dbReference type="GO" id="GO:0000049">
    <property type="term" value="F:tRNA binding"/>
    <property type="evidence" value="ECO:0007669"/>
    <property type="project" value="UniProtKB-UniRule"/>
</dbReference>
<sequence>MFRNSLLKISRSGIQFRTFTSSSLILSQTQQKAPALLNITPELLVLKVGLIKECQKHPEADKLYVSKIITAPESADQDATSLTVCSGLVDHVPIDQMINKKIVLLTNLKPSKMRGIKSEAMILAAEMKKTVMEDGESTTKVEVEVVNAPSSSQIGDSLIFKPFFNNLQSSNNTPRLKSKNWEVLQSRLFTDDSGTVIYKDSEDGKCYKLTDEKEDAAFVERLKGAIVR</sequence>
<dbReference type="SUPFAM" id="SSF50249">
    <property type="entry name" value="Nucleic acid-binding proteins"/>
    <property type="match status" value="1"/>
</dbReference>
<dbReference type="Proteomes" id="UP000774326">
    <property type="component" value="Unassembled WGS sequence"/>
</dbReference>
<organism evidence="6 7">
    <name type="scientific">Wickerhamomyces pijperi</name>
    <name type="common">Yeast</name>
    <name type="synonym">Pichia pijperi</name>
    <dbReference type="NCBI Taxonomy" id="599730"/>
    <lineage>
        <taxon>Eukaryota</taxon>
        <taxon>Fungi</taxon>
        <taxon>Dikarya</taxon>
        <taxon>Ascomycota</taxon>
        <taxon>Saccharomycotina</taxon>
        <taxon>Saccharomycetes</taxon>
        <taxon>Phaffomycetales</taxon>
        <taxon>Wickerhamomycetaceae</taxon>
        <taxon>Wickerhamomyces</taxon>
    </lineage>
</organism>
<keyword evidence="1" id="KW-0963">Cytoplasm</keyword>
<reference evidence="6" key="2">
    <citation type="submission" date="2021-01" db="EMBL/GenBank/DDBJ databases">
        <authorList>
            <person name="Schikora-Tamarit M.A."/>
        </authorList>
    </citation>
    <scope>NUCLEOTIDE SEQUENCE</scope>
    <source>
        <strain evidence="6">CBS2887</strain>
    </source>
</reference>
<name>A0A9P8Q739_WICPI</name>
<evidence type="ECO:0000256" key="1">
    <source>
        <dbReference type="ARBA" id="ARBA00022490"/>
    </source>
</evidence>
<dbReference type="OrthoDB" id="19141at2759"/>
<dbReference type="Pfam" id="PF01588">
    <property type="entry name" value="tRNA_bind"/>
    <property type="match status" value="1"/>
</dbReference>
<keyword evidence="2 4" id="KW-0820">tRNA-binding</keyword>
<evidence type="ECO:0000256" key="4">
    <source>
        <dbReference type="PROSITE-ProRule" id="PRU00209"/>
    </source>
</evidence>
<comment type="caution">
    <text evidence="6">The sequence shown here is derived from an EMBL/GenBank/DDBJ whole genome shotgun (WGS) entry which is preliminary data.</text>
</comment>
<reference evidence="6" key="1">
    <citation type="journal article" date="2021" name="Open Biol.">
        <title>Shared evolutionary footprints suggest mitochondrial oxidative damage underlies multiple complex I losses in fungi.</title>
        <authorList>
            <person name="Schikora-Tamarit M.A."/>
            <person name="Marcet-Houben M."/>
            <person name="Nosek J."/>
            <person name="Gabaldon T."/>
        </authorList>
    </citation>
    <scope>NUCLEOTIDE SEQUENCE</scope>
    <source>
        <strain evidence="6">CBS2887</strain>
    </source>
</reference>
<dbReference type="PANTHER" id="PTHR11586:SF43">
    <property type="entry name" value="TYROSINE--TRNA LIGASE, CYTOPLASMIC"/>
    <property type="match status" value="1"/>
</dbReference>
<dbReference type="EMBL" id="JAEUBG010002057">
    <property type="protein sequence ID" value="KAH3685318.1"/>
    <property type="molecule type" value="Genomic_DNA"/>
</dbReference>
<keyword evidence="7" id="KW-1185">Reference proteome</keyword>
<evidence type="ECO:0000259" key="5">
    <source>
        <dbReference type="PROSITE" id="PS50886"/>
    </source>
</evidence>
<feature type="domain" description="TRNA-binding" evidence="5">
    <location>
        <begin position="40"/>
        <end position="159"/>
    </location>
</feature>
<dbReference type="PANTHER" id="PTHR11586">
    <property type="entry name" value="TRNA-AMINOACYLATION COFACTOR ARC1 FAMILY MEMBER"/>
    <property type="match status" value="1"/>
</dbReference>
<accession>A0A9P8Q739</accession>